<evidence type="ECO:0000259" key="1">
    <source>
        <dbReference type="Pfam" id="PF01872"/>
    </source>
</evidence>
<keyword evidence="3" id="KW-1185">Reference proteome</keyword>
<dbReference type="RefSeq" id="WP_084289198.1">
    <property type="nucleotide sequence ID" value="NZ_FWYB01000004.1"/>
</dbReference>
<accession>A0A1W2CPE7</accession>
<dbReference type="InterPro" id="IPR002734">
    <property type="entry name" value="RibDG_C"/>
</dbReference>
<dbReference type="PANTHER" id="PTHR38011:SF11">
    <property type="entry name" value="2,5-DIAMINO-6-RIBOSYLAMINO-4(3H)-PYRIMIDINONE 5'-PHOSPHATE REDUCTASE"/>
    <property type="match status" value="1"/>
</dbReference>
<dbReference type="SUPFAM" id="SSF53597">
    <property type="entry name" value="Dihydrofolate reductase-like"/>
    <property type="match status" value="1"/>
</dbReference>
<dbReference type="Proteomes" id="UP000192678">
    <property type="component" value="Unassembled WGS sequence"/>
</dbReference>
<organism evidence="2 3">
    <name type="scientific">Pedobacter nyackensis</name>
    <dbReference type="NCBI Taxonomy" id="475255"/>
    <lineage>
        <taxon>Bacteria</taxon>
        <taxon>Pseudomonadati</taxon>
        <taxon>Bacteroidota</taxon>
        <taxon>Sphingobacteriia</taxon>
        <taxon>Sphingobacteriales</taxon>
        <taxon>Sphingobacteriaceae</taxon>
        <taxon>Pedobacter</taxon>
    </lineage>
</organism>
<dbReference type="GO" id="GO:0009231">
    <property type="term" value="P:riboflavin biosynthetic process"/>
    <property type="evidence" value="ECO:0007669"/>
    <property type="project" value="InterPro"/>
</dbReference>
<proteinExistence type="predicted"/>
<dbReference type="EMBL" id="FWYB01000004">
    <property type="protein sequence ID" value="SMC87100.1"/>
    <property type="molecule type" value="Genomic_DNA"/>
</dbReference>
<reference evidence="2 3" key="1">
    <citation type="submission" date="2017-04" db="EMBL/GenBank/DDBJ databases">
        <authorList>
            <person name="Afonso C.L."/>
            <person name="Miller P.J."/>
            <person name="Scott M.A."/>
            <person name="Spackman E."/>
            <person name="Goraichik I."/>
            <person name="Dimitrov K.M."/>
            <person name="Suarez D.L."/>
            <person name="Swayne D.E."/>
        </authorList>
    </citation>
    <scope>NUCLEOTIDE SEQUENCE [LARGE SCALE GENOMIC DNA]</scope>
    <source>
        <strain evidence="2 3">DSM 19625</strain>
    </source>
</reference>
<name>A0A1W2CPE7_9SPHI</name>
<dbReference type="PANTHER" id="PTHR38011">
    <property type="entry name" value="DIHYDROFOLATE REDUCTASE FAMILY PROTEIN (AFU_ORTHOLOGUE AFUA_8G06820)"/>
    <property type="match status" value="1"/>
</dbReference>
<dbReference type="Pfam" id="PF01872">
    <property type="entry name" value="RibD_C"/>
    <property type="match status" value="1"/>
</dbReference>
<dbReference type="InterPro" id="IPR050765">
    <property type="entry name" value="Riboflavin_Biosynth_HTPR"/>
</dbReference>
<dbReference type="GO" id="GO:0008703">
    <property type="term" value="F:5-amino-6-(5-phosphoribosylamino)uracil reductase activity"/>
    <property type="evidence" value="ECO:0007669"/>
    <property type="project" value="InterPro"/>
</dbReference>
<dbReference type="Gene3D" id="3.40.430.10">
    <property type="entry name" value="Dihydrofolate Reductase, subunit A"/>
    <property type="match status" value="1"/>
</dbReference>
<evidence type="ECO:0000313" key="3">
    <source>
        <dbReference type="Proteomes" id="UP000192678"/>
    </source>
</evidence>
<dbReference type="STRING" id="475255.SAMN04488101_10481"/>
<protein>
    <submittedName>
        <fullName evidence="2">Dihydrofolate reductase</fullName>
    </submittedName>
</protein>
<evidence type="ECO:0000313" key="2">
    <source>
        <dbReference type="EMBL" id="SMC87100.1"/>
    </source>
</evidence>
<dbReference type="OrthoDB" id="195113at2"/>
<feature type="domain" description="Bacterial bifunctional deaminase-reductase C-terminal" evidence="1">
    <location>
        <begin position="2"/>
        <end position="181"/>
    </location>
</feature>
<dbReference type="InterPro" id="IPR024072">
    <property type="entry name" value="DHFR-like_dom_sf"/>
</dbReference>
<gene>
    <name evidence="2" type="ORF">SAMN04488101_10481</name>
</gene>
<dbReference type="AlphaFoldDB" id="A0A1W2CPE7"/>
<sequence length="187" mass="21142">MRKVIVQEFMTVDGFAAGKNDELDFMPASFSTDSENNIENNQLQLIETIDTMILGRATYTMFEAYWPNSDEPIAPGLNALKKYVVSERLEQAPWGNLEPVPIIKKDVVNEIKKLKMQAGKDIIIWGSLSLVQSLLNSDVIDEYQFIICPAVLSNGRKLFTDDSKLLKLHLLETKTFDDGHVLLSYTI</sequence>